<gene>
    <name evidence="1" type="ORF">HHL14_27270</name>
</gene>
<protein>
    <submittedName>
        <fullName evidence="1">Uncharacterized protein</fullName>
    </submittedName>
</protein>
<reference evidence="1 2" key="1">
    <citation type="submission" date="2020-04" db="EMBL/GenBank/DDBJ databases">
        <title>Paraburkholderia sp. G-4-1-8 isolated from soil.</title>
        <authorList>
            <person name="Dahal R.H."/>
        </authorList>
    </citation>
    <scope>NUCLEOTIDE SEQUENCE [LARGE SCALE GENOMIC DNA]</scope>
    <source>
        <strain evidence="1 2">G-4-1-8</strain>
    </source>
</reference>
<organism evidence="1 2">
    <name type="scientific">Paraburkholderia antibiotica</name>
    <dbReference type="NCBI Taxonomy" id="2728839"/>
    <lineage>
        <taxon>Bacteria</taxon>
        <taxon>Pseudomonadati</taxon>
        <taxon>Pseudomonadota</taxon>
        <taxon>Betaproteobacteria</taxon>
        <taxon>Burkholderiales</taxon>
        <taxon>Burkholderiaceae</taxon>
        <taxon>Paraburkholderia</taxon>
    </lineage>
</organism>
<name>A0A7Y0FFY3_9BURK</name>
<dbReference type="Proteomes" id="UP000583127">
    <property type="component" value="Unassembled WGS sequence"/>
</dbReference>
<comment type="caution">
    <text evidence="1">The sequence shown here is derived from an EMBL/GenBank/DDBJ whole genome shotgun (WGS) entry which is preliminary data.</text>
</comment>
<dbReference type="EMBL" id="JABBFZ010000022">
    <property type="protein sequence ID" value="NML34520.1"/>
    <property type="molecule type" value="Genomic_DNA"/>
</dbReference>
<accession>A0A7Y0FFY3</accession>
<evidence type="ECO:0000313" key="1">
    <source>
        <dbReference type="EMBL" id="NML34520.1"/>
    </source>
</evidence>
<proteinExistence type="predicted"/>
<keyword evidence="2" id="KW-1185">Reference proteome</keyword>
<sequence length="70" mass="7796">MKNPTTVQSQAIEHLQRHAQAWSGLLGWLTESHARALEECARADDELAVRRLQGEVRALHGLIGTLTPKK</sequence>
<dbReference type="RefSeq" id="WP_169500705.1">
    <property type="nucleotide sequence ID" value="NZ_JABBFZ010000022.1"/>
</dbReference>
<dbReference type="AlphaFoldDB" id="A0A7Y0FFY3"/>
<evidence type="ECO:0000313" key="2">
    <source>
        <dbReference type="Proteomes" id="UP000583127"/>
    </source>
</evidence>